<dbReference type="AlphaFoldDB" id="A0A6N7KVY2"/>
<organism evidence="1 2">
    <name type="scientific">Streptomyces kaniharaensis</name>
    <dbReference type="NCBI Taxonomy" id="212423"/>
    <lineage>
        <taxon>Bacteria</taxon>
        <taxon>Bacillati</taxon>
        <taxon>Actinomycetota</taxon>
        <taxon>Actinomycetes</taxon>
        <taxon>Kitasatosporales</taxon>
        <taxon>Streptomycetaceae</taxon>
        <taxon>Streptomyces</taxon>
    </lineage>
</organism>
<protein>
    <submittedName>
        <fullName evidence="1">Uncharacterized protein</fullName>
    </submittedName>
</protein>
<dbReference type="RefSeq" id="WP_153463250.1">
    <property type="nucleotide sequence ID" value="NZ_WBOF01000001.1"/>
</dbReference>
<dbReference type="Proteomes" id="UP000450000">
    <property type="component" value="Unassembled WGS sequence"/>
</dbReference>
<reference evidence="1 2" key="1">
    <citation type="submission" date="2019-09" db="EMBL/GenBank/DDBJ databases">
        <title>Genome Sequences of Streptomyces kaniharaensis ATCC 21070.</title>
        <authorList>
            <person name="Zhu W."/>
            <person name="De Crecy-Lagard V."/>
            <person name="Richards N.G."/>
        </authorList>
    </citation>
    <scope>NUCLEOTIDE SEQUENCE [LARGE SCALE GENOMIC DNA]</scope>
    <source>
        <strain evidence="1 2">SF-557</strain>
    </source>
</reference>
<keyword evidence="2" id="KW-1185">Reference proteome</keyword>
<sequence>MITMDLTSVTGVADIVVDGERLWASSGVNGCGRFWALVTPADVRAGVVTEHADGTADAVVGTVSRHVESVQAAAEWVVAVLRGAVLCPCGCGYPFHKHVPIASGGAR</sequence>
<evidence type="ECO:0000313" key="1">
    <source>
        <dbReference type="EMBL" id="MQS14478.1"/>
    </source>
</evidence>
<name>A0A6N7KVY2_9ACTN</name>
<evidence type="ECO:0000313" key="2">
    <source>
        <dbReference type="Proteomes" id="UP000450000"/>
    </source>
</evidence>
<comment type="caution">
    <text evidence="1">The sequence shown here is derived from an EMBL/GenBank/DDBJ whole genome shotgun (WGS) entry which is preliminary data.</text>
</comment>
<gene>
    <name evidence="1" type="ORF">F7Q99_19970</name>
</gene>
<proteinExistence type="predicted"/>
<dbReference type="EMBL" id="WBOF01000001">
    <property type="protein sequence ID" value="MQS14478.1"/>
    <property type="molecule type" value="Genomic_DNA"/>
</dbReference>
<accession>A0A6N7KVY2</accession>